<dbReference type="EMBL" id="GBHO01019014">
    <property type="protein sequence ID" value="JAG24590.1"/>
    <property type="molecule type" value="Transcribed_RNA"/>
</dbReference>
<proteinExistence type="predicted"/>
<name>A0A0A9XXI3_LYGHE</name>
<accession>A0A0A9XXI3</accession>
<sequence>MLVECVCTVHSTSVRRTHIPAHRCVGVYSTADCCRTDSASVPILPIMDRVARATVRSAGIPGGIHRDIGVERSELLLQLFGEDCVSLVTHPLQRRPTRGPFDGQFSQRIPTLCPDQVAEIVASSGILHRRIGVFVDGW</sequence>
<dbReference type="AlphaFoldDB" id="A0A0A9XXI3"/>
<evidence type="ECO:0000313" key="3">
    <source>
        <dbReference type="EMBL" id="JAQ18436.1"/>
    </source>
</evidence>
<organism evidence="2">
    <name type="scientific">Lygus hesperus</name>
    <name type="common">Western plant bug</name>
    <dbReference type="NCBI Taxonomy" id="30085"/>
    <lineage>
        <taxon>Eukaryota</taxon>
        <taxon>Metazoa</taxon>
        <taxon>Ecdysozoa</taxon>
        <taxon>Arthropoda</taxon>
        <taxon>Hexapoda</taxon>
        <taxon>Insecta</taxon>
        <taxon>Pterygota</taxon>
        <taxon>Neoptera</taxon>
        <taxon>Paraneoptera</taxon>
        <taxon>Hemiptera</taxon>
        <taxon>Heteroptera</taxon>
        <taxon>Panheteroptera</taxon>
        <taxon>Cimicomorpha</taxon>
        <taxon>Miridae</taxon>
        <taxon>Mirini</taxon>
        <taxon>Lygus</taxon>
    </lineage>
</organism>
<dbReference type="EMBL" id="GBHO01019010">
    <property type="protein sequence ID" value="JAG24594.1"/>
    <property type="molecule type" value="Transcribed_RNA"/>
</dbReference>
<reference evidence="2" key="2">
    <citation type="submission" date="2014-07" db="EMBL/GenBank/DDBJ databases">
        <authorList>
            <person name="Hull J."/>
        </authorList>
    </citation>
    <scope>NUCLEOTIDE SEQUENCE</scope>
</reference>
<evidence type="ECO:0000313" key="1">
    <source>
        <dbReference type="EMBL" id="JAG24590.1"/>
    </source>
</evidence>
<gene>
    <name evidence="2" type="primary">SIN3A_7</name>
    <name evidence="1" type="synonym">SIN3A_8</name>
    <name evidence="1" type="ORF">CM83_20394</name>
    <name evidence="2" type="ORF">CM83_20399</name>
    <name evidence="3" type="ORF">g.12948</name>
</gene>
<evidence type="ECO:0000313" key="2">
    <source>
        <dbReference type="EMBL" id="JAG24594.1"/>
    </source>
</evidence>
<dbReference type="EMBL" id="GDHC01000193">
    <property type="protein sequence ID" value="JAQ18436.1"/>
    <property type="molecule type" value="Transcribed_RNA"/>
</dbReference>
<reference evidence="3" key="3">
    <citation type="journal article" date="2016" name="Gigascience">
        <title>De novo construction of an expanded transcriptome assembly for the western tarnished plant bug, Lygus hesperus.</title>
        <authorList>
            <person name="Tassone E.E."/>
            <person name="Geib S.M."/>
            <person name="Hall B."/>
            <person name="Fabrick J.A."/>
            <person name="Brent C.S."/>
            <person name="Hull J.J."/>
        </authorList>
    </citation>
    <scope>NUCLEOTIDE SEQUENCE</scope>
</reference>
<protein>
    <submittedName>
        <fullName evidence="2">Paired amphipathic helix protein Sin3a</fullName>
    </submittedName>
</protein>
<reference evidence="2" key="1">
    <citation type="journal article" date="2014" name="PLoS ONE">
        <title>Transcriptome-Based Identification of ABC Transporters in the Western Tarnished Plant Bug Lygus hesperus.</title>
        <authorList>
            <person name="Hull J.J."/>
            <person name="Chaney K."/>
            <person name="Geib S.M."/>
            <person name="Fabrick J.A."/>
            <person name="Brent C.S."/>
            <person name="Walsh D."/>
            <person name="Lavine L.C."/>
        </authorList>
    </citation>
    <scope>NUCLEOTIDE SEQUENCE</scope>
</reference>